<reference evidence="2 3" key="2">
    <citation type="submission" date="2020-05" db="EMBL/GenBank/DDBJ databases">
        <authorList>
            <person name="Khan S.A."/>
            <person name="Jeon C.O."/>
            <person name="Chun B.H."/>
        </authorList>
    </citation>
    <scope>NUCLEOTIDE SEQUENCE [LARGE SCALE GENOMIC DNA]</scope>
    <source>
        <strain evidence="2 3">H242</strain>
    </source>
</reference>
<organism evidence="2 3">
    <name type="scientific">Ramlibacter terrae</name>
    <dbReference type="NCBI Taxonomy" id="2732511"/>
    <lineage>
        <taxon>Bacteria</taxon>
        <taxon>Pseudomonadati</taxon>
        <taxon>Pseudomonadota</taxon>
        <taxon>Betaproteobacteria</taxon>
        <taxon>Burkholderiales</taxon>
        <taxon>Comamonadaceae</taxon>
        <taxon>Ramlibacter</taxon>
    </lineage>
</organism>
<accession>A0ABX6P7N0</accession>
<gene>
    <name evidence="2" type="ORF">HK414_19560</name>
</gene>
<feature type="region of interest" description="Disordered" evidence="1">
    <location>
        <begin position="236"/>
        <end position="255"/>
    </location>
</feature>
<feature type="compositionally biased region" description="Low complexity" evidence="1">
    <location>
        <begin position="168"/>
        <end position="179"/>
    </location>
</feature>
<dbReference type="EMBL" id="CP053418">
    <property type="protein sequence ID" value="QJW84961.1"/>
    <property type="molecule type" value="Genomic_DNA"/>
</dbReference>
<feature type="region of interest" description="Disordered" evidence="1">
    <location>
        <begin position="167"/>
        <end position="222"/>
    </location>
</feature>
<name>A0ABX6P7N0_9BURK</name>
<reference evidence="2 3" key="1">
    <citation type="submission" date="2020-05" db="EMBL/GenBank/DDBJ databases">
        <title>Ramlibacter rhizophilus sp. nov., isolated from rhizosphere soil of national flower Mugunghwa from South Korea.</title>
        <authorList>
            <person name="Zheng-Fei Y."/>
            <person name="Huan T."/>
        </authorList>
    </citation>
    <scope>NUCLEOTIDE SEQUENCE [LARGE SCALE GENOMIC DNA]</scope>
    <source>
        <strain evidence="2 3">H242</strain>
    </source>
</reference>
<evidence type="ECO:0008006" key="4">
    <source>
        <dbReference type="Google" id="ProtNLM"/>
    </source>
</evidence>
<feature type="compositionally biased region" description="Basic and acidic residues" evidence="1">
    <location>
        <begin position="194"/>
        <end position="212"/>
    </location>
</feature>
<proteinExistence type="predicted"/>
<dbReference type="Gene3D" id="3.40.50.1820">
    <property type="entry name" value="alpha/beta hydrolase"/>
    <property type="match status" value="1"/>
</dbReference>
<sequence length="255" mass="27285">MPTRSLEAFRAPPLALLATEPFRAALEFFTAKLGQPPRVRGDGHAVVIYPGLGAGALHTSQLRGYLRACNFDVHDWGLGVNRGPQGEMDAWLDTLSGRVRELHASTGRKVSLLGWSLGGIYAREVAKACPDAVRQVITLATPFRSVGGGNHAGTLFKMIGGTRRVSAHARVAGPPAAAATGSGHLDLQPQGRHGQLERLPRDPGGRRRERGGGRQPPGMPTHAEVLRVVADRLAQPEGQWRPYLSATTAPSRSTR</sequence>
<dbReference type="Proteomes" id="UP000500826">
    <property type="component" value="Chromosome"/>
</dbReference>
<protein>
    <recommendedName>
        <fullName evidence="4">Alpha/beta fold hydrolase</fullName>
    </recommendedName>
</protein>
<evidence type="ECO:0000313" key="3">
    <source>
        <dbReference type="Proteomes" id="UP000500826"/>
    </source>
</evidence>
<evidence type="ECO:0000256" key="1">
    <source>
        <dbReference type="SAM" id="MobiDB-lite"/>
    </source>
</evidence>
<dbReference type="InterPro" id="IPR029058">
    <property type="entry name" value="AB_hydrolase_fold"/>
</dbReference>
<evidence type="ECO:0000313" key="2">
    <source>
        <dbReference type="EMBL" id="QJW84961.1"/>
    </source>
</evidence>
<keyword evidence="3" id="KW-1185">Reference proteome</keyword>
<dbReference type="SUPFAM" id="SSF53474">
    <property type="entry name" value="alpha/beta-Hydrolases"/>
    <property type="match status" value="1"/>
</dbReference>
<feature type="compositionally biased region" description="Polar residues" evidence="1">
    <location>
        <begin position="245"/>
        <end position="255"/>
    </location>
</feature>